<proteinExistence type="predicted"/>
<dbReference type="EMBL" id="SAUW01000017">
    <property type="protein sequence ID" value="RWR08535.1"/>
    <property type="molecule type" value="Genomic_DNA"/>
</dbReference>
<reference evidence="1 2" key="1">
    <citation type="submission" date="2019-01" db="EMBL/GenBank/DDBJ databases">
        <title>Sinorhodobacter populi sp. nov. isolated from the symptomatic bark tissue of Populus euramericana canker.</title>
        <authorList>
            <person name="Xu G."/>
        </authorList>
    </citation>
    <scope>NUCLEOTIDE SEQUENCE [LARGE SCALE GENOMIC DNA]</scope>
    <source>
        <strain evidence="1 2">2D-5</strain>
    </source>
</reference>
<gene>
    <name evidence="1" type="ORF">D2T33_15680</name>
</gene>
<reference evidence="1 2" key="2">
    <citation type="submission" date="2019-01" db="EMBL/GenBank/DDBJ databases">
        <authorList>
            <person name="Li Y."/>
        </authorList>
    </citation>
    <scope>NUCLEOTIDE SEQUENCE [LARGE SCALE GENOMIC DNA]</scope>
    <source>
        <strain evidence="1 2">2D-5</strain>
    </source>
</reference>
<organism evidence="1 2">
    <name type="scientific">Paenirhodobacter populi</name>
    <dbReference type="NCBI Taxonomy" id="2306993"/>
    <lineage>
        <taxon>Bacteria</taxon>
        <taxon>Pseudomonadati</taxon>
        <taxon>Pseudomonadota</taxon>
        <taxon>Alphaproteobacteria</taxon>
        <taxon>Rhodobacterales</taxon>
        <taxon>Rhodobacter group</taxon>
        <taxon>Paenirhodobacter</taxon>
    </lineage>
</organism>
<sequence>MTTIDRSKALMFAGGVLPVGGVSPADLTQERNARAAGDQNLQSQISAIVDGSAITTENSFSTRDAFVAWDATATGKIAGMVIFAAGLPYVYDGVSSAIPDLPGWVPGEVARRGNFPNGESYLALPSLLRNRDSLSALDLMTSGSLDDAIRHREATASDASAITQLVTEALNACAAKRWRAIVPGGDYYLNAAVPVSGGLTLAGDGPSASRMIWSSGSGLNIQPTTPTKTDISDIAILASHQAVDGAALTIDYSAAGDTIPARQNRGVTLRNFELRGSRATNADGWSDCLRLIDAIDVDLRGARFAGYLTNAQGPYKGTAISFTGENGPTKLWASQFNITGLNRGVYTAGVEGVYLSQFEMPTINEGIIVENQDVTVWGGEPGLIVSDGHINAFTRNIDLTHVLQYRISNILQYVRAAPLADGVVVRIGDGCKWGVLNNNVYHFTANTFWKTAIQVDGGTWLTIDQEQFNCEGTNSRGIYVGSGAVNTDIGKQDWIAATSRITNLSGSTTFEERVGYAAPLNDIVMSSRRTRQVHHLVGGATNLPTGETATGSTVETFSQSSTLGHQMFFSGGTDAVYRRRFSGGVWQSWVQL</sequence>
<dbReference type="AlphaFoldDB" id="A0A443IQJ0"/>
<accession>A0A443IQJ0</accession>
<protein>
    <recommendedName>
        <fullName evidence="3">Pectate lyase superfamily protein domain-containing protein</fullName>
    </recommendedName>
</protein>
<evidence type="ECO:0000313" key="2">
    <source>
        <dbReference type="Proteomes" id="UP000285710"/>
    </source>
</evidence>
<dbReference type="Proteomes" id="UP000285710">
    <property type="component" value="Unassembled WGS sequence"/>
</dbReference>
<dbReference type="CDD" id="cd19958">
    <property type="entry name" value="pyocin_knob"/>
    <property type="match status" value="1"/>
</dbReference>
<comment type="caution">
    <text evidence="1">The sequence shown here is derived from an EMBL/GenBank/DDBJ whole genome shotgun (WGS) entry which is preliminary data.</text>
</comment>
<evidence type="ECO:0000313" key="1">
    <source>
        <dbReference type="EMBL" id="RWR08535.1"/>
    </source>
</evidence>
<dbReference type="RefSeq" id="WP_128270394.1">
    <property type="nucleotide sequence ID" value="NZ_SAUW01000017.1"/>
</dbReference>
<name>A0A443IQJ0_9RHOB</name>
<evidence type="ECO:0008006" key="3">
    <source>
        <dbReference type="Google" id="ProtNLM"/>
    </source>
</evidence>
<keyword evidence="2" id="KW-1185">Reference proteome</keyword>